<dbReference type="InterPro" id="IPR053137">
    <property type="entry name" value="NLR-like"/>
</dbReference>
<accession>A0A6A6IP54</accession>
<dbReference type="Pfam" id="PF13424">
    <property type="entry name" value="TPR_12"/>
    <property type="match status" value="2"/>
</dbReference>
<feature type="compositionally biased region" description="Acidic residues" evidence="3">
    <location>
        <begin position="1046"/>
        <end position="1062"/>
    </location>
</feature>
<dbReference type="SUPFAM" id="SSF53474">
    <property type="entry name" value="alpha/beta-Hydrolases"/>
    <property type="match status" value="1"/>
</dbReference>
<dbReference type="RefSeq" id="XP_033687033.1">
    <property type="nucleotide sequence ID" value="XM_033832957.1"/>
</dbReference>
<feature type="region of interest" description="Disordered" evidence="3">
    <location>
        <begin position="1188"/>
        <end position="1237"/>
    </location>
</feature>
<comment type="similarity">
    <text evidence="1">Belongs to the putative lipase ROG1 family.</text>
</comment>
<dbReference type="OrthoDB" id="427518at2759"/>
<evidence type="ECO:0000313" key="5">
    <source>
        <dbReference type="EMBL" id="KAF2252029.1"/>
    </source>
</evidence>
<dbReference type="PANTHER" id="PTHR46082">
    <property type="entry name" value="ATP/GTP-BINDING PROTEIN-RELATED"/>
    <property type="match status" value="1"/>
</dbReference>
<feature type="coiled-coil region" evidence="2">
    <location>
        <begin position="946"/>
        <end position="983"/>
    </location>
</feature>
<keyword evidence="6" id="KW-1185">Reference proteome</keyword>
<evidence type="ECO:0000256" key="2">
    <source>
        <dbReference type="SAM" id="Coils"/>
    </source>
</evidence>
<feature type="compositionally biased region" description="Basic and acidic residues" evidence="3">
    <location>
        <begin position="1204"/>
        <end position="1213"/>
    </location>
</feature>
<evidence type="ECO:0000259" key="4">
    <source>
        <dbReference type="Pfam" id="PF05057"/>
    </source>
</evidence>
<feature type="region of interest" description="Disordered" evidence="3">
    <location>
        <begin position="272"/>
        <end position="294"/>
    </location>
</feature>
<evidence type="ECO:0000256" key="3">
    <source>
        <dbReference type="SAM" id="MobiDB-lite"/>
    </source>
</evidence>
<evidence type="ECO:0000256" key="1">
    <source>
        <dbReference type="ARBA" id="ARBA00007920"/>
    </source>
</evidence>
<dbReference type="Gene3D" id="1.25.40.10">
    <property type="entry name" value="Tetratricopeptide repeat domain"/>
    <property type="match status" value="2"/>
</dbReference>
<sequence>MLSPLSRTWLKEDSIVAVHGLNPKNKDSHAEKTWTAGDKLWLRHFLAPKLPEARILLFGYNSNVSGESNAMHIGDHATNLLNRLVGKRSEDPERPIIFVAHSLGGLVVKKALVEAKLNKAYDSIRIATYGIAFFATPHLGGNYAALGKILSDIANATSRNPRSTLMRDLQKSSPFLGKLNEDFRHQLEDYYFVNFFETRFYGGLDVIVDRESAQLGLSGSREVLVPFDADHNNICKFATQNSDYEQVEQNIIRLVKGALELKAVTERDRRRSSASPFFSSPRPFSEHQFSTPTLSSDGYTSTDMLGHYGGPTFEVPHNRNRNFVGRQDIVQKVVDRLTSNSEAQHRIAFYGLGGVGKSDLAIQCAYAIGERYPDISVFWIQASSFEHSHQSIVKITSVLKIPGTDAPNADVFGLFRDYLWKGHNGRWFLIIDHADNFQSLTLTPGDSNKHIRLQSKRLLDYIPDCSHGSVLLTTRNKKVATGFADKQGLVQVLPLDRKESEQLVHQLLDTEQFRDGGTAELTEVLNHFPLAIVQATSFIRGNGITVQTYLQRYRENKHNALELFGHDLVDSDDSEAVTTTWMISFKQLQANNTYAANLFSLMAYLDNSEIPESLLGGIDDGMTGLQFEKACGELKAFSFISEAYSIPSSASPGANPIPRLFNVQPIVQLVMRLWLQQHNQTTRWSDAALVAVSKAFPPAESSMEHWKAYEMYLPHVQAVLDHPSESTAEQQHKANLLHNVSWFFRVRGFHDTAARMGREALAIRQQILGDEDEATLASVYSLSRILFEQGKLEESEQLQISAIEACKRNFGNEDNHVFRSQGLLAAIRGVQGRYEEALELQERILEISKRTLGQCPATWLAMRDLAITLSYMDRQPEAEELQQSVYIARREYLGEDHPETLIIMNDLATTYIEQSRFPEAEVLLVKVTERSKRILGGRHPHTIAAYEHLQRVLKSQKRKTEQARRLERVLQQIKRECRETQENAGARMRPMVKRTLSSSVVTYAYRRPTAILDAADEDNKSEMGGKDVEAFGLGLTLTNSRNPDVGESEDEDEDGDEDDTEREEFATIKKALVLMMRGMMSLPTFNIVKLAPAEDPMPQSTPNSAPQDTPASTPQLRSVESKAQAQPELEASKSDTALTTASSDKPAYSNNKILRTIEKKVERNINKETRDALLKEGMDLLETTKTKWKKTNLRDLRVPWTPKGQDKKEKQDEASSGTDTETEVECSKGTEEKTLES</sequence>
<dbReference type="SUPFAM" id="SSF52540">
    <property type="entry name" value="P-loop containing nucleoside triphosphate hydrolases"/>
    <property type="match status" value="1"/>
</dbReference>
<feature type="compositionally biased region" description="Low complexity" evidence="3">
    <location>
        <begin position="273"/>
        <end position="283"/>
    </location>
</feature>
<feature type="compositionally biased region" description="Polar residues" evidence="3">
    <location>
        <begin position="1098"/>
        <end position="1124"/>
    </location>
</feature>
<dbReference type="PANTHER" id="PTHR46082:SF6">
    <property type="entry name" value="AAA+ ATPASE DOMAIN-CONTAINING PROTEIN-RELATED"/>
    <property type="match status" value="1"/>
</dbReference>
<feature type="region of interest" description="Disordered" evidence="3">
    <location>
        <begin position="1093"/>
        <end position="1152"/>
    </location>
</feature>
<dbReference type="EMBL" id="ML987192">
    <property type="protein sequence ID" value="KAF2252029.1"/>
    <property type="molecule type" value="Genomic_DNA"/>
</dbReference>
<organism evidence="5 6">
    <name type="scientific">Trematosphaeria pertusa</name>
    <dbReference type="NCBI Taxonomy" id="390896"/>
    <lineage>
        <taxon>Eukaryota</taxon>
        <taxon>Fungi</taxon>
        <taxon>Dikarya</taxon>
        <taxon>Ascomycota</taxon>
        <taxon>Pezizomycotina</taxon>
        <taxon>Dothideomycetes</taxon>
        <taxon>Pleosporomycetidae</taxon>
        <taxon>Pleosporales</taxon>
        <taxon>Massarineae</taxon>
        <taxon>Trematosphaeriaceae</taxon>
        <taxon>Trematosphaeria</taxon>
    </lineage>
</organism>
<dbReference type="Pfam" id="PF13374">
    <property type="entry name" value="TPR_10"/>
    <property type="match status" value="1"/>
</dbReference>
<dbReference type="InterPro" id="IPR007751">
    <property type="entry name" value="DUF676_lipase-like"/>
</dbReference>
<dbReference type="AlphaFoldDB" id="A0A6A6IP54"/>
<dbReference type="InterPro" id="IPR029058">
    <property type="entry name" value="AB_hydrolase_fold"/>
</dbReference>
<name>A0A6A6IP54_9PLEO</name>
<dbReference type="SUPFAM" id="SSF48452">
    <property type="entry name" value="TPR-like"/>
    <property type="match status" value="2"/>
</dbReference>
<dbReference type="InterPro" id="IPR011990">
    <property type="entry name" value="TPR-like_helical_dom_sf"/>
</dbReference>
<keyword evidence="2" id="KW-0175">Coiled coil</keyword>
<dbReference type="Gene3D" id="3.40.50.300">
    <property type="entry name" value="P-loop containing nucleotide triphosphate hydrolases"/>
    <property type="match status" value="1"/>
</dbReference>
<feature type="domain" description="DUF676" evidence="4">
    <location>
        <begin position="15"/>
        <end position="147"/>
    </location>
</feature>
<dbReference type="Gene3D" id="3.40.50.1820">
    <property type="entry name" value="alpha/beta hydrolase"/>
    <property type="match status" value="1"/>
</dbReference>
<proteinExistence type="inferred from homology"/>
<reference evidence="5" key="1">
    <citation type="journal article" date="2020" name="Stud. Mycol.">
        <title>101 Dothideomycetes genomes: a test case for predicting lifestyles and emergence of pathogens.</title>
        <authorList>
            <person name="Haridas S."/>
            <person name="Albert R."/>
            <person name="Binder M."/>
            <person name="Bloem J."/>
            <person name="Labutti K."/>
            <person name="Salamov A."/>
            <person name="Andreopoulos B."/>
            <person name="Baker S."/>
            <person name="Barry K."/>
            <person name="Bills G."/>
            <person name="Bluhm B."/>
            <person name="Cannon C."/>
            <person name="Castanera R."/>
            <person name="Culley D."/>
            <person name="Daum C."/>
            <person name="Ezra D."/>
            <person name="Gonzalez J."/>
            <person name="Henrissat B."/>
            <person name="Kuo A."/>
            <person name="Liang C."/>
            <person name="Lipzen A."/>
            <person name="Lutzoni F."/>
            <person name="Magnuson J."/>
            <person name="Mondo S."/>
            <person name="Nolan M."/>
            <person name="Ohm R."/>
            <person name="Pangilinan J."/>
            <person name="Park H.-J."/>
            <person name="Ramirez L."/>
            <person name="Alfaro M."/>
            <person name="Sun H."/>
            <person name="Tritt A."/>
            <person name="Yoshinaga Y."/>
            <person name="Zwiers L.-H."/>
            <person name="Turgeon B."/>
            <person name="Goodwin S."/>
            <person name="Spatafora J."/>
            <person name="Crous P."/>
            <person name="Grigoriev I."/>
        </authorList>
    </citation>
    <scope>NUCLEOTIDE SEQUENCE</scope>
    <source>
        <strain evidence="5">CBS 122368</strain>
    </source>
</reference>
<gene>
    <name evidence="5" type="ORF">BU26DRAFT_561810</name>
</gene>
<feature type="region of interest" description="Disordered" evidence="3">
    <location>
        <begin position="1034"/>
        <end position="1063"/>
    </location>
</feature>
<protein>
    <recommendedName>
        <fullName evidence="4">DUF676 domain-containing protein</fullName>
    </recommendedName>
</protein>
<feature type="compositionally biased region" description="Basic and acidic residues" evidence="3">
    <location>
        <begin position="1225"/>
        <end position="1237"/>
    </location>
</feature>
<feature type="compositionally biased region" description="Polar residues" evidence="3">
    <location>
        <begin position="1134"/>
        <end position="1152"/>
    </location>
</feature>
<dbReference type="InterPro" id="IPR027417">
    <property type="entry name" value="P-loop_NTPase"/>
</dbReference>
<evidence type="ECO:0000313" key="6">
    <source>
        <dbReference type="Proteomes" id="UP000800094"/>
    </source>
</evidence>
<dbReference type="GeneID" id="54586287"/>
<dbReference type="Pfam" id="PF05057">
    <property type="entry name" value="DUF676"/>
    <property type="match status" value="1"/>
</dbReference>
<dbReference type="Proteomes" id="UP000800094">
    <property type="component" value="Unassembled WGS sequence"/>
</dbReference>